<dbReference type="GO" id="GO:0005829">
    <property type="term" value="C:cytosol"/>
    <property type="evidence" value="ECO:0007669"/>
    <property type="project" value="UniProtKB-ARBA"/>
</dbReference>
<name>A0A9P6EI73_9AGAR</name>
<dbReference type="Pfam" id="PF14976">
    <property type="entry name" value="YPEH2ZP"/>
    <property type="match status" value="1"/>
</dbReference>
<evidence type="ECO:0000313" key="4">
    <source>
        <dbReference type="Proteomes" id="UP000807306"/>
    </source>
</evidence>
<feature type="compositionally biased region" description="Pro residues" evidence="2">
    <location>
        <begin position="232"/>
        <end position="243"/>
    </location>
</feature>
<dbReference type="Proteomes" id="UP000807306">
    <property type="component" value="Unassembled WGS sequence"/>
</dbReference>
<dbReference type="PANTHER" id="PTHR31841">
    <property type="entry name" value="PROTEIN FAM72A-RELATED"/>
    <property type="match status" value="1"/>
</dbReference>
<comment type="similarity">
    <text evidence="1">Belongs to the FAM72 family.</text>
</comment>
<organism evidence="3 4">
    <name type="scientific">Crepidotus variabilis</name>
    <dbReference type="NCBI Taxonomy" id="179855"/>
    <lineage>
        <taxon>Eukaryota</taxon>
        <taxon>Fungi</taxon>
        <taxon>Dikarya</taxon>
        <taxon>Basidiomycota</taxon>
        <taxon>Agaricomycotina</taxon>
        <taxon>Agaricomycetes</taxon>
        <taxon>Agaricomycetidae</taxon>
        <taxon>Agaricales</taxon>
        <taxon>Agaricineae</taxon>
        <taxon>Crepidotaceae</taxon>
        <taxon>Crepidotus</taxon>
    </lineage>
</organism>
<dbReference type="AlphaFoldDB" id="A0A9P6EI73"/>
<comment type="caution">
    <text evidence="3">The sequence shown here is derived from an EMBL/GenBank/DDBJ whole genome shotgun (WGS) entry which is preliminary data.</text>
</comment>
<accession>A0A9P6EI73</accession>
<protein>
    <submittedName>
        <fullName evidence="3">Uncharacterized protein</fullName>
    </submittedName>
</protein>
<gene>
    <name evidence="3" type="ORF">CPB83DRAFT_906089</name>
</gene>
<dbReference type="EMBL" id="MU157846">
    <property type="protein sequence ID" value="KAF9529424.1"/>
    <property type="molecule type" value="Genomic_DNA"/>
</dbReference>
<feature type="compositionally biased region" description="Low complexity" evidence="2">
    <location>
        <begin position="244"/>
        <end position="256"/>
    </location>
</feature>
<dbReference type="PANTHER" id="PTHR31841:SF1">
    <property type="entry name" value="PROTEIN FAM72A-RELATED"/>
    <property type="match status" value="1"/>
</dbReference>
<keyword evidence="4" id="KW-1185">Reference proteome</keyword>
<evidence type="ECO:0000256" key="1">
    <source>
        <dbReference type="ARBA" id="ARBA00006888"/>
    </source>
</evidence>
<dbReference type="InterPro" id="IPR026768">
    <property type="entry name" value="YPEH2ZP"/>
</dbReference>
<sequence>MPAPVMNLHQIAPPQMYNYVHLFPNNPYPQPPPPIAHKVWILDCKTCGAFLTNRAMKAVLLLRPNVSLYSSDALPLNCSAYSSNPEALRPPSVQKAGSMSAPSRTCECLTQTLCCHGCGTAIGYMIVIPCARCTSSITASNRATNGHRFVFHSTEVAGSERHYIKDEPSVVPYEPPPALPTPYYTSYPIQEQTMTRSDFLRTPPLEYATPDLIALRNRNMESSSYLSRAQRPPTPQSPPPPFSGDPLSPRPSSSSGNPPPFVGSSTYHGDQKDSGITLQRLKPGDIVYWHHLSRCGEIPGVEDNRRARTANTAKAAGRMVFDR</sequence>
<feature type="region of interest" description="Disordered" evidence="2">
    <location>
        <begin position="222"/>
        <end position="275"/>
    </location>
</feature>
<proteinExistence type="inferred from homology"/>
<dbReference type="OrthoDB" id="2526683at2759"/>
<evidence type="ECO:0000256" key="2">
    <source>
        <dbReference type="SAM" id="MobiDB-lite"/>
    </source>
</evidence>
<evidence type="ECO:0000313" key="3">
    <source>
        <dbReference type="EMBL" id="KAF9529424.1"/>
    </source>
</evidence>
<reference evidence="3" key="1">
    <citation type="submission" date="2020-11" db="EMBL/GenBank/DDBJ databases">
        <authorList>
            <consortium name="DOE Joint Genome Institute"/>
            <person name="Ahrendt S."/>
            <person name="Riley R."/>
            <person name="Andreopoulos W."/>
            <person name="Labutti K."/>
            <person name="Pangilinan J."/>
            <person name="Ruiz-Duenas F.J."/>
            <person name="Barrasa J.M."/>
            <person name="Sanchez-Garcia M."/>
            <person name="Camarero S."/>
            <person name="Miyauchi S."/>
            <person name="Serrano A."/>
            <person name="Linde D."/>
            <person name="Babiker R."/>
            <person name="Drula E."/>
            <person name="Ayuso-Fernandez I."/>
            <person name="Pacheco R."/>
            <person name="Padilla G."/>
            <person name="Ferreira P."/>
            <person name="Barriuso J."/>
            <person name="Kellner H."/>
            <person name="Castanera R."/>
            <person name="Alfaro M."/>
            <person name="Ramirez L."/>
            <person name="Pisabarro A.G."/>
            <person name="Kuo A."/>
            <person name="Tritt A."/>
            <person name="Lipzen A."/>
            <person name="He G."/>
            <person name="Yan M."/>
            <person name="Ng V."/>
            <person name="Cullen D."/>
            <person name="Martin F."/>
            <person name="Rosso M.-N."/>
            <person name="Henrissat B."/>
            <person name="Hibbett D."/>
            <person name="Martinez A.T."/>
            <person name="Grigoriev I.V."/>
        </authorList>
    </citation>
    <scope>NUCLEOTIDE SEQUENCE</scope>
    <source>
        <strain evidence="3">CBS 506.95</strain>
    </source>
</reference>